<dbReference type="STRING" id="1533.SAMN05443638_101199"/>
<evidence type="ECO:0000313" key="2">
    <source>
        <dbReference type="Proteomes" id="UP000184035"/>
    </source>
</evidence>
<sequence length="68" mass="7574">MFNIVLDEQRENDVVSKINEVNFYVDKDLVSDYEGFVILSTEENDGRGLSLKPLVQSEGGCSTCSSCH</sequence>
<protein>
    <submittedName>
        <fullName evidence="1">HesB-like selenoprotein</fullName>
    </submittedName>
</protein>
<dbReference type="AlphaFoldDB" id="A0A1M4SVK1"/>
<gene>
    <name evidence="1" type="ORF">SAMN05443638_101199</name>
</gene>
<proteinExistence type="predicted"/>
<reference evidence="1 2" key="1">
    <citation type="submission" date="2016-11" db="EMBL/GenBank/DDBJ databases">
        <authorList>
            <person name="Jaros S."/>
            <person name="Januszkiewicz K."/>
            <person name="Wedrychowicz H."/>
        </authorList>
    </citation>
    <scope>NUCLEOTIDE SEQUENCE [LARGE SCALE GENOMIC DNA]</scope>
    <source>
        <strain evidence="1 2">DSM 2631</strain>
    </source>
</reference>
<evidence type="ECO:0000313" key="1">
    <source>
        <dbReference type="EMBL" id="SHE36245.1"/>
    </source>
</evidence>
<name>A0A1M4SVK1_9CLOT</name>
<dbReference type="EMBL" id="FQVM01000001">
    <property type="protein sequence ID" value="SHE36245.1"/>
    <property type="molecule type" value="Genomic_DNA"/>
</dbReference>
<organism evidence="1 2">
    <name type="scientific">Clostridium fallax</name>
    <dbReference type="NCBI Taxonomy" id="1533"/>
    <lineage>
        <taxon>Bacteria</taxon>
        <taxon>Bacillati</taxon>
        <taxon>Bacillota</taxon>
        <taxon>Clostridia</taxon>
        <taxon>Eubacteriales</taxon>
        <taxon>Clostridiaceae</taxon>
        <taxon>Clostridium</taxon>
    </lineage>
</organism>
<keyword evidence="2" id="KW-1185">Reference proteome</keyword>
<accession>A0A1M4SVK1</accession>
<dbReference type="Proteomes" id="UP000184035">
    <property type="component" value="Unassembled WGS sequence"/>
</dbReference>